<dbReference type="EMBL" id="MU276791">
    <property type="protein sequence ID" value="KAI0037669.1"/>
    <property type="molecule type" value="Genomic_DNA"/>
</dbReference>
<comment type="caution">
    <text evidence="1">The sequence shown here is derived from an EMBL/GenBank/DDBJ whole genome shotgun (WGS) entry which is preliminary data.</text>
</comment>
<dbReference type="Proteomes" id="UP000814033">
    <property type="component" value="Unassembled WGS sequence"/>
</dbReference>
<reference evidence="1" key="2">
    <citation type="journal article" date="2022" name="New Phytol.">
        <title>Evolutionary transition to the ectomycorrhizal habit in the genomes of a hyperdiverse lineage of mushroom-forming fungi.</title>
        <authorList>
            <person name="Looney B."/>
            <person name="Miyauchi S."/>
            <person name="Morin E."/>
            <person name="Drula E."/>
            <person name="Courty P.E."/>
            <person name="Kohler A."/>
            <person name="Kuo A."/>
            <person name="LaButti K."/>
            <person name="Pangilinan J."/>
            <person name="Lipzen A."/>
            <person name="Riley R."/>
            <person name="Andreopoulos W."/>
            <person name="He G."/>
            <person name="Johnson J."/>
            <person name="Nolan M."/>
            <person name="Tritt A."/>
            <person name="Barry K.W."/>
            <person name="Grigoriev I.V."/>
            <person name="Nagy L.G."/>
            <person name="Hibbett D."/>
            <person name="Henrissat B."/>
            <person name="Matheny P.B."/>
            <person name="Labbe J."/>
            <person name="Martin F.M."/>
        </authorList>
    </citation>
    <scope>NUCLEOTIDE SEQUENCE</scope>
    <source>
        <strain evidence="1">FP105234-sp</strain>
    </source>
</reference>
<keyword evidence="2" id="KW-1185">Reference proteome</keyword>
<proteinExistence type="predicted"/>
<name>A0ACB8R0P3_9AGAM</name>
<reference evidence="1" key="1">
    <citation type="submission" date="2021-02" db="EMBL/GenBank/DDBJ databases">
        <authorList>
            <consortium name="DOE Joint Genome Institute"/>
            <person name="Ahrendt S."/>
            <person name="Looney B.P."/>
            <person name="Miyauchi S."/>
            <person name="Morin E."/>
            <person name="Drula E."/>
            <person name="Courty P.E."/>
            <person name="Chicoki N."/>
            <person name="Fauchery L."/>
            <person name="Kohler A."/>
            <person name="Kuo A."/>
            <person name="Labutti K."/>
            <person name="Pangilinan J."/>
            <person name="Lipzen A."/>
            <person name="Riley R."/>
            <person name="Andreopoulos W."/>
            <person name="He G."/>
            <person name="Johnson J."/>
            <person name="Barry K.W."/>
            <person name="Grigoriev I.V."/>
            <person name="Nagy L."/>
            <person name="Hibbett D."/>
            <person name="Henrissat B."/>
            <person name="Matheny P.B."/>
            <person name="Labbe J."/>
            <person name="Martin F."/>
        </authorList>
    </citation>
    <scope>NUCLEOTIDE SEQUENCE</scope>
    <source>
        <strain evidence="1">FP105234-sp</strain>
    </source>
</reference>
<accession>A0ACB8R0P3</accession>
<gene>
    <name evidence="1" type="ORF">FA95DRAFT_1671272</name>
</gene>
<sequence>MSEDTRYQDYVDVVEGHLHNTVEGHLHVQPEQVYGDHAMYTPSTALGYSNFQPGSWLVDTAEVFPSPLNDTAFYSALGERLSAWDPSSPSQNTYWDWKDSLDGRSVVNDAVPAPEEDCRMEESPSAWWMEESPSAWSTFLDGPEESKTQAQEVGCTFKDLLRLLSEPPDPSSASSTSVNALSPQSPSLPSPSSFTPPVHPTPKALNWPPASAPHRFLLSRIESTINDLGILDGPSPPPTQSIQKKTVRQQRKQEYRRFVAECRDVTLAGSAGLWYSIRLPEACKYCRTRKVKCNGLRPYCELCFVREIECDYGTSHDEEDVKLDFILEKIRKERTVDASKAELDNTLGQIQNTNAAPPILSDYPAYDVANSDDGGWSRWTPSRVERPGSQDDQAVRRIKAYPPSRNLKPVFPATPNIVLLSDLTMFYPDDVDLSFVEEFSSYPVRNNDSRPNDTQAPGSSEVPLDGPSNPLQHRLKDKTDVFLVWEPPLTPARMASGEPDEELKIRDVDVGGLLTYDIHPSTFTSVGLYLV</sequence>
<evidence type="ECO:0000313" key="2">
    <source>
        <dbReference type="Proteomes" id="UP000814033"/>
    </source>
</evidence>
<evidence type="ECO:0000313" key="1">
    <source>
        <dbReference type="EMBL" id="KAI0037669.1"/>
    </source>
</evidence>
<organism evidence="1 2">
    <name type="scientific">Auriscalpium vulgare</name>
    <dbReference type="NCBI Taxonomy" id="40419"/>
    <lineage>
        <taxon>Eukaryota</taxon>
        <taxon>Fungi</taxon>
        <taxon>Dikarya</taxon>
        <taxon>Basidiomycota</taxon>
        <taxon>Agaricomycotina</taxon>
        <taxon>Agaricomycetes</taxon>
        <taxon>Russulales</taxon>
        <taxon>Auriscalpiaceae</taxon>
        <taxon>Auriscalpium</taxon>
    </lineage>
</organism>
<protein>
    <submittedName>
        <fullName evidence="1">Uncharacterized protein</fullName>
    </submittedName>
</protein>